<feature type="transmembrane region" description="Helical" evidence="9">
    <location>
        <begin position="196"/>
        <end position="217"/>
    </location>
</feature>
<keyword evidence="6 9" id="KW-1133">Transmembrane helix</keyword>
<evidence type="ECO:0000256" key="1">
    <source>
        <dbReference type="ARBA" id="ARBA00004141"/>
    </source>
</evidence>
<evidence type="ECO:0000256" key="7">
    <source>
        <dbReference type="ARBA" id="ARBA00023136"/>
    </source>
</evidence>
<evidence type="ECO:0000256" key="5">
    <source>
        <dbReference type="ARBA" id="ARBA00022847"/>
    </source>
</evidence>
<dbReference type="Pfam" id="PF00375">
    <property type="entry name" value="SDF"/>
    <property type="match status" value="1"/>
</dbReference>
<keyword evidence="10" id="KW-0732">Signal</keyword>
<keyword evidence="4 9" id="KW-0812">Transmembrane</keyword>
<comment type="caution">
    <text evidence="11">The sequence shown here is derived from an EMBL/GenBank/DDBJ whole genome shotgun (WGS) entry which is preliminary data.</text>
</comment>
<feature type="chain" id="PRO_5042264649" description="Amino acid transporter" evidence="10">
    <location>
        <begin position="20"/>
        <end position="458"/>
    </location>
</feature>
<feature type="signal peptide" evidence="10">
    <location>
        <begin position="1"/>
        <end position="19"/>
    </location>
</feature>
<evidence type="ECO:0000256" key="3">
    <source>
        <dbReference type="ARBA" id="ARBA00022448"/>
    </source>
</evidence>
<evidence type="ECO:0000256" key="6">
    <source>
        <dbReference type="ARBA" id="ARBA00022989"/>
    </source>
</evidence>
<feature type="transmembrane region" description="Helical" evidence="9">
    <location>
        <begin position="272"/>
        <end position="291"/>
    </location>
</feature>
<evidence type="ECO:0000313" key="12">
    <source>
        <dbReference type="Proteomes" id="UP001219518"/>
    </source>
</evidence>
<dbReference type="GO" id="GO:0005313">
    <property type="term" value="F:L-glutamate transmembrane transporter activity"/>
    <property type="evidence" value="ECO:0007669"/>
    <property type="project" value="TreeGrafter"/>
</dbReference>
<evidence type="ECO:0000256" key="10">
    <source>
        <dbReference type="SAM" id="SignalP"/>
    </source>
</evidence>
<dbReference type="PANTHER" id="PTHR11958">
    <property type="entry name" value="SODIUM/DICARBOXYLATE SYMPORTER-RELATED"/>
    <property type="match status" value="1"/>
</dbReference>
<dbReference type="InterPro" id="IPR036458">
    <property type="entry name" value="Na:dicarbo_symporter_sf"/>
</dbReference>
<dbReference type="SUPFAM" id="SSF118215">
    <property type="entry name" value="Proton glutamate symport protein"/>
    <property type="match status" value="1"/>
</dbReference>
<organism evidence="11 12">
    <name type="scientific">Frankliniella fusca</name>
    <dbReference type="NCBI Taxonomy" id="407009"/>
    <lineage>
        <taxon>Eukaryota</taxon>
        <taxon>Metazoa</taxon>
        <taxon>Ecdysozoa</taxon>
        <taxon>Arthropoda</taxon>
        <taxon>Hexapoda</taxon>
        <taxon>Insecta</taxon>
        <taxon>Pterygota</taxon>
        <taxon>Neoptera</taxon>
        <taxon>Paraneoptera</taxon>
        <taxon>Thysanoptera</taxon>
        <taxon>Terebrantia</taxon>
        <taxon>Thripoidea</taxon>
        <taxon>Thripidae</taxon>
        <taxon>Frankliniella</taxon>
    </lineage>
</organism>
<reference evidence="11" key="2">
    <citation type="journal article" date="2023" name="BMC Genomics">
        <title>Pest status, molecular evolution, and epigenetic factors derived from the genome assembly of Frankliniella fusca, a thysanopteran phytovirus vector.</title>
        <authorList>
            <person name="Catto M.A."/>
            <person name="Labadie P.E."/>
            <person name="Jacobson A.L."/>
            <person name="Kennedy G.G."/>
            <person name="Srinivasan R."/>
            <person name="Hunt B.G."/>
        </authorList>
    </citation>
    <scope>NUCLEOTIDE SEQUENCE</scope>
    <source>
        <strain evidence="11">PL_HMW_Pooled</strain>
    </source>
</reference>
<keyword evidence="3 9" id="KW-0813">Transport</keyword>
<keyword evidence="8" id="KW-0325">Glycoprotein</keyword>
<dbReference type="GO" id="GO:0015175">
    <property type="term" value="F:neutral L-amino acid transmembrane transporter activity"/>
    <property type="evidence" value="ECO:0007669"/>
    <property type="project" value="TreeGrafter"/>
</dbReference>
<keyword evidence="7 9" id="KW-0472">Membrane</keyword>
<evidence type="ECO:0000313" key="11">
    <source>
        <dbReference type="EMBL" id="KAK3923277.1"/>
    </source>
</evidence>
<feature type="transmembrane region" description="Helical" evidence="9">
    <location>
        <begin position="156"/>
        <end position="176"/>
    </location>
</feature>
<dbReference type="PANTHER" id="PTHR11958:SF111">
    <property type="entry name" value="AMINO ACID TRANSPORTER"/>
    <property type="match status" value="1"/>
</dbReference>
<accession>A0AAE1HL40</accession>
<dbReference type="AlphaFoldDB" id="A0AAE1HL40"/>
<protein>
    <recommendedName>
        <fullName evidence="9">Amino acid transporter</fullName>
    </recommendedName>
</protein>
<dbReference type="InterPro" id="IPR018107">
    <property type="entry name" value="Na-dicarboxylate_symporter_CS"/>
</dbReference>
<dbReference type="Proteomes" id="UP001219518">
    <property type="component" value="Unassembled WGS sequence"/>
</dbReference>
<dbReference type="EMBL" id="JAHWGI010001142">
    <property type="protein sequence ID" value="KAK3923277.1"/>
    <property type="molecule type" value="Genomic_DNA"/>
</dbReference>
<reference evidence="11" key="1">
    <citation type="submission" date="2021-07" db="EMBL/GenBank/DDBJ databases">
        <authorList>
            <person name="Catto M.A."/>
            <person name="Jacobson A."/>
            <person name="Kennedy G."/>
            <person name="Labadie P."/>
            <person name="Hunt B.G."/>
            <person name="Srinivasan R."/>
        </authorList>
    </citation>
    <scope>NUCLEOTIDE SEQUENCE</scope>
    <source>
        <strain evidence="11">PL_HMW_Pooled</strain>
        <tissue evidence="11">Head</tissue>
    </source>
</reference>
<evidence type="ECO:0000256" key="4">
    <source>
        <dbReference type="ARBA" id="ARBA00022692"/>
    </source>
</evidence>
<feature type="transmembrane region" description="Helical" evidence="9">
    <location>
        <begin position="35"/>
        <end position="57"/>
    </location>
</feature>
<evidence type="ECO:0000256" key="2">
    <source>
        <dbReference type="ARBA" id="ARBA00006148"/>
    </source>
</evidence>
<gene>
    <name evidence="11" type="ORF">KUF71_000359</name>
</gene>
<proteinExistence type="inferred from homology"/>
<keyword evidence="12" id="KW-1185">Reference proteome</keyword>
<dbReference type="Gene3D" id="1.10.3860.10">
    <property type="entry name" value="Sodium:dicarboxylate symporter"/>
    <property type="match status" value="1"/>
</dbReference>
<dbReference type="GO" id="GO:0005886">
    <property type="term" value="C:plasma membrane"/>
    <property type="evidence" value="ECO:0007669"/>
    <property type="project" value="TreeGrafter"/>
</dbReference>
<comment type="similarity">
    <text evidence="2 9">Belongs to the dicarboxylate/amino acid:cation symporter (DAACS) (TC 2.A.23) family.</text>
</comment>
<feature type="transmembrane region" description="Helical" evidence="9">
    <location>
        <begin position="303"/>
        <end position="330"/>
    </location>
</feature>
<name>A0AAE1HL40_9NEOP</name>
<evidence type="ECO:0000256" key="8">
    <source>
        <dbReference type="ARBA" id="ARBA00023180"/>
    </source>
</evidence>
<dbReference type="InterPro" id="IPR050746">
    <property type="entry name" value="DAACS"/>
</dbReference>
<dbReference type="InterPro" id="IPR001991">
    <property type="entry name" value="Na-dicarboxylate_symporter"/>
</dbReference>
<evidence type="ECO:0000256" key="9">
    <source>
        <dbReference type="RuleBase" id="RU361216"/>
    </source>
</evidence>
<keyword evidence="5 9" id="KW-0769">Symport</keyword>
<feature type="transmembrane region" description="Helical" evidence="9">
    <location>
        <begin position="360"/>
        <end position="385"/>
    </location>
</feature>
<dbReference type="PRINTS" id="PR00173">
    <property type="entry name" value="EDTRNSPORT"/>
</dbReference>
<sequence>MRLLKLMILPLVIASLIAGTSRMNARINGRIAVRMLVYFATTSLLNAILGIALVLAIHPGDPLRSWDQNGMPPPDPRDGRDRAQVMDGLLDLGRNLFADNLFQAAFQQVHTVYVPKEEPATTAASPTPTAAGSYPAVAALTVDVEMKRSLQYRDGTNTLGIIFFCLLFGTVLSTMGSKGKVVVDFFCTIYEVVMKMVSGIMWLTPVGVCSVICGKILGVSDLATVMTQLVWFILTVVIGVLLYQLVILQLIYYVIVRKNPFRFYASLFQSNLTAFATASTAAALPISIRTMDRLGVDQRVSRFVLPIGCAVNMDGTALFIAVACIFIAQINYMTLGWGDLATVCLTATAASMSSASVPSAALVLLLMVLSTVGIPAGEASLLFAVDWDRVRTTNNCLGDCYAAAVVEHLSKAELESPDGEALNTAEFNGIGTFVEDGDVDLEAAMEKTPTLQNGSLKK</sequence>
<dbReference type="PROSITE" id="PS00714">
    <property type="entry name" value="NA_DICARBOXYL_SYMP_2"/>
    <property type="match status" value="1"/>
</dbReference>
<comment type="subcellular location">
    <subcellularLocation>
        <location evidence="1 9">Membrane</location>
        <topology evidence="1 9">Multi-pass membrane protein</topology>
    </subcellularLocation>
</comment>
<feature type="transmembrane region" description="Helical" evidence="9">
    <location>
        <begin position="229"/>
        <end position="252"/>
    </location>
</feature>
<dbReference type="GO" id="GO:0015501">
    <property type="term" value="F:glutamate:sodium symporter activity"/>
    <property type="evidence" value="ECO:0007669"/>
    <property type="project" value="TreeGrafter"/>
</dbReference>